<dbReference type="EMBL" id="LSDA01000148">
    <property type="protein sequence ID" value="KXB52643.1"/>
    <property type="molecule type" value="Genomic_DNA"/>
</dbReference>
<proteinExistence type="predicted"/>
<sequence>MKYPGIKLDTILKSCKGVILIKNKENFMDQYICNYRTIGEISTTDISFLPSVYNFYKNDIIMPKKSLDDMILLLSKDYGLTKVLYSELDRMTAELAISLINYNTPENNMNIPTNDIWQLPQNLSTFRFYKDFYERFVKIGDSPKIILVYIPDKDYFMSNSSFFETAIYIYRGINEDDFNKKGPEYKHYLNSMFLLSESLKIQY</sequence>
<gene>
    <name evidence="1" type="ORF">HMPREF1866_02886</name>
</gene>
<organism evidence="1 2">
    <name type="scientific">Lachnoanaerobaculum saburreum</name>
    <dbReference type="NCBI Taxonomy" id="467210"/>
    <lineage>
        <taxon>Bacteria</taxon>
        <taxon>Bacillati</taxon>
        <taxon>Bacillota</taxon>
        <taxon>Clostridia</taxon>
        <taxon>Lachnospirales</taxon>
        <taxon>Lachnospiraceae</taxon>
        <taxon>Lachnoanaerobaculum</taxon>
    </lineage>
</organism>
<reference evidence="2" key="1">
    <citation type="submission" date="2016-01" db="EMBL/GenBank/DDBJ databases">
        <authorList>
            <person name="Mitreva M."/>
            <person name="Pepin K.H."/>
            <person name="Mihindukulasuriya K.A."/>
            <person name="Fulton R."/>
            <person name="Fronick C."/>
            <person name="O'Laughlin M."/>
            <person name="Miner T."/>
            <person name="Herter B."/>
            <person name="Rosa B.A."/>
            <person name="Cordes M."/>
            <person name="Tomlinson C."/>
            <person name="Wollam A."/>
            <person name="Palsikar V.B."/>
            <person name="Mardis E.R."/>
            <person name="Wilson R.K."/>
        </authorList>
    </citation>
    <scope>NUCLEOTIDE SEQUENCE [LARGE SCALE GENOMIC DNA]</scope>
    <source>
        <strain evidence="2">DNF00896</strain>
    </source>
</reference>
<dbReference type="STRING" id="467210.HMPREF1866_02886"/>
<evidence type="ECO:0000313" key="1">
    <source>
        <dbReference type="EMBL" id="KXB52643.1"/>
    </source>
</evidence>
<dbReference type="AlphaFoldDB" id="A0A133ZB31"/>
<protein>
    <submittedName>
        <fullName evidence="1">Uncharacterized protein</fullName>
    </submittedName>
</protein>
<keyword evidence="2" id="KW-1185">Reference proteome</keyword>
<comment type="caution">
    <text evidence="1">The sequence shown here is derived from an EMBL/GenBank/DDBJ whole genome shotgun (WGS) entry which is preliminary data.</text>
</comment>
<dbReference type="PATRIC" id="fig|467210.3.peg.2863"/>
<accession>A0A133ZB31</accession>
<name>A0A133ZB31_9FIRM</name>
<evidence type="ECO:0000313" key="2">
    <source>
        <dbReference type="Proteomes" id="UP000070394"/>
    </source>
</evidence>
<dbReference type="Proteomes" id="UP000070394">
    <property type="component" value="Unassembled WGS sequence"/>
</dbReference>